<comment type="caution">
    <text evidence="1">The sequence shown here is derived from an EMBL/GenBank/DDBJ whole genome shotgun (WGS) entry which is preliminary data.</text>
</comment>
<dbReference type="Proteomes" id="UP000177360">
    <property type="component" value="Unassembled WGS sequence"/>
</dbReference>
<dbReference type="EMBL" id="MHLZ01000020">
    <property type="protein sequence ID" value="OGZ19827.1"/>
    <property type="molecule type" value="Genomic_DNA"/>
</dbReference>
<name>A0A1G2E1X4_9BACT</name>
<accession>A0A1G2E1X4</accession>
<evidence type="ECO:0000313" key="1">
    <source>
        <dbReference type="EMBL" id="OGZ19827.1"/>
    </source>
</evidence>
<reference evidence="1 2" key="1">
    <citation type="journal article" date="2016" name="Nat. Commun.">
        <title>Thousands of microbial genomes shed light on interconnected biogeochemical processes in an aquifer system.</title>
        <authorList>
            <person name="Anantharaman K."/>
            <person name="Brown C.T."/>
            <person name="Hug L.A."/>
            <person name="Sharon I."/>
            <person name="Castelle C.J."/>
            <person name="Probst A.J."/>
            <person name="Thomas B.C."/>
            <person name="Singh A."/>
            <person name="Wilkins M.J."/>
            <person name="Karaoz U."/>
            <person name="Brodie E.L."/>
            <person name="Williams K.H."/>
            <person name="Hubbard S.S."/>
            <person name="Banfield J.F."/>
        </authorList>
    </citation>
    <scope>NUCLEOTIDE SEQUENCE [LARGE SCALE GENOMIC DNA]</scope>
</reference>
<protein>
    <submittedName>
        <fullName evidence="1">Uncharacterized protein</fullName>
    </submittedName>
</protein>
<gene>
    <name evidence="1" type="ORF">A2626_02075</name>
</gene>
<organism evidence="1 2">
    <name type="scientific">Candidatus Nealsonbacteria bacterium RIFCSPHIGHO2_01_FULL_38_55</name>
    <dbReference type="NCBI Taxonomy" id="1801664"/>
    <lineage>
        <taxon>Bacteria</taxon>
        <taxon>Candidatus Nealsoniibacteriota</taxon>
    </lineage>
</organism>
<evidence type="ECO:0000313" key="2">
    <source>
        <dbReference type="Proteomes" id="UP000177360"/>
    </source>
</evidence>
<dbReference type="AlphaFoldDB" id="A0A1G2E1X4"/>
<proteinExistence type="predicted"/>
<sequence length="110" mass="13104">MNGDFSELIEYLDKKFQETAKKEEINERFEKVDEKFDKLFEIFATKEDLKEAIKNLSTKEDFRDLQTSVDAYAQKADTYFQKMVMLSHKVDRLEKWVIQIAEKVGIKLEL</sequence>